<dbReference type="InterPro" id="IPR007318">
    <property type="entry name" value="Phopholipid_MeTrfase"/>
</dbReference>
<dbReference type="GO" id="GO:0008168">
    <property type="term" value="F:methyltransferase activity"/>
    <property type="evidence" value="ECO:0007669"/>
    <property type="project" value="UniProtKB-KW"/>
</dbReference>
<gene>
    <name evidence="6" type="ORF">DK847_10500</name>
</gene>
<keyword evidence="3 5" id="KW-1133">Transmembrane helix</keyword>
<organism evidence="6 7">
    <name type="scientific">Aestuariivirga litoralis</name>
    <dbReference type="NCBI Taxonomy" id="2650924"/>
    <lineage>
        <taxon>Bacteria</taxon>
        <taxon>Pseudomonadati</taxon>
        <taxon>Pseudomonadota</taxon>
        <taxon>Alphaproteobacteria</taxon>
        <taxon>Hyphomicrobiales</taxon>
        <taxon>Aestuariivirgaceae</taxon>
        <taxon>Aestuariivirga</taxon>
    </lineage>
</organism>
<evidence type="ECO:0000256" key="3">
    <source>
        <dbReference type="ARBA" id="ARBA00022989"/>
    </source>
</evidence>
<feature type="transmembrane region" description="Helical" evidence="5">
    <location>
        <begin position="12"/>
        <end position="28"/>
    </location>
</feature>
<feature type="transmembrane region" description="Helical" evidence="5">
    <location>
        <begin position="40"/>
        <end position="67"/>
    </location>
</feature>
<dbReference type="RefSeq" id="WP_111198667.1">
    <property type="nucleotide sequence ID" value="NZ_QKVK01000004.1"/>
</dbReference>
<dbReference type="GO" id="GO:0012505">
    <property type="term" value="C:endomembrane system"/>
    <property type="evidence" value="ECO:0007669"/>
    <property type="project" value="UniProtKB-SubCell"/>
</dbReference>
<keyword evidence="6" id="KW-0489">Methyltransferase</keyword>
<comment type="subcellular location">
    <subcellularLocation>
        <location evidence="1">Endomembrane system</location>
        <topology evidence="1">Multi-pass membrane protein</topology>
    </subcellularLocation>
</comment>
<dbReference type="PANTHER" id="PTHR12714:SF24">
    <property type="entry name" value="SLR1182 PROTEIN"/>
    <property type="match status" value="1"/>
</dbReference>
<evidence type="ECO:0000256" key="1">
    <source>
        <dbReference type="ARBA" id="ARBA00004127"/>
    </source>
</evidence>
<dbReference type="PANTHER" id="PTHR12714">
    <property type="entry name" value="PROTEIN-S ISOPRENYLCYSTEINE O-METHYLTRANSFERASE"/>
    <property type="match status" value="1"/>
</dbReference>
<dbReference type="Pfam" id="PF04191">
    <property type="entry name" value="PEMT"/>
    <property type="match status" value="1"/>
</dbReference>
<dbReference type="EMBL" id="QKVK01000004">
    <property type="protein sequence ID" value="PZF77089.1"/>
    <property type="molecule type" value="Genomic_DNA"/>
</dbReference>
<name>A0A2W2BLE7_9HYPH</name>
<evidence type="ECO:0000256" key="4">
    <source>
        <dbReference type="ARBA" id="ARBA00023136"/>
    </source>
</evidence>
<reference evidence="7" key="1">
    <citation type="submission" date="2018-06" db="EMBL/GenBank/DDBJ databases">
        <title>Aestuariibacter litoralis strain KCTC 52945T.</title>
        <authorList>
            <person name="Li X."/>
            <person name="Salam N."/>
            <person name="Li J.-L."/>
            <person name="Chen Y.-M."/>
            <person name="Yang Z.-W."/>
            <person name="Zhang L.-Y."/>
            <person name="Han M.-X."/>
            <person name="Xiao M."/>
            <person name="Li W.-J."/>
        </authorList>
    </citation>
    <scope>NUCLEOTIDE SEQUENCE [LARGE SCALE GENOMIC DNA]</scope>
    <source>
        <strain evidence="7">KCTC 52945</strain>
    </source>
</reference>
<sequence length="159" mass="17274">MPDLAETPNTIPWPPLLFAGATILALWLQHVVPLPWPGGAWAAVLAMAGVFLAAAGIALDLATMLAFRRHRTTVLPNRGATRLITDGPFRFSRNPIYVGNTLLVAGAGLAFGIAWLVPAALAAAFATRKLAIEREERHLALRFGQEWTTYAARTPRWLI</sequence>
<protein>
    <submittedName>
        <fullName evidence="6">Isoprenylcysteine carboxylmethyltransferase family protein</fullName>
    </submittedName>
</protein>
<proteinExistence type="predicted"/>
<evidence type="ECO:0000313" key="7">
    <source>
        <dbReference type="Proteomes" id="UP000248795"/>
    </source>
</evidence>
<evidence type="ECO:0000313" key="6">
    <source>
        <dbReference type="EMBL" id="PZF77089.1"/>
    </source>
</evidence>
<evidence type="ECO:0000256" key="5">
    <source>
        <dbReference type="SAM" id="Phobius"/>
    </source>
</evidence>
<keyword evidence="4 5" id="KW-0472">Membrane</keyword>
<keyword evidence="2 5" id="KW-0812">Transmembrane</keyword>
<dbReference type="Gene3D" id="1.20.120.1630">
    <property type="match status" value="1"/>
</dbReference>
<dbReference type="Proteomes" id="UP000248795">
    <property type="component" value="Unassembled WGS sequence"/>
</dbReference>
<keyword evidence="7" id="KW-1185">Reference proteome</keyword>
<dbReference type="AlphaFoldDB" id="A0A2W2BLE7"/>
<keyword evidence="6" id="KW-0808">Transferase</keyword>
<comment type="caution">
    <text evidence="6">The sequence shown here is derived from an EMBL/GenBank/DDBJ whole genome shotgun (WGS) entry which is preliminary data.</text>
</comment>
<evidence type="ECO:0000256" key="2">
    <source>
        <dbReference type="ARBA" id="ARBA00022692"/>
    </source>
</evidence>
<feature type="transmembrane region" description="Helical" evidence="5">
    <location>
        <begin position="102"/>
        <end position="127"/>
    </location>
</feature>
<accession>A0A2W2BLE7</accession>
<dbReference type="GO" id="GO:0032259">
    <property type="term" value="P:methylation"/>
    <property type="evidence" value="ECO:0007669"/>
    <property type="project" value="UniProtKB-KW"/>
</dbReference>